<dbReference type="OrthoDB" id="3726891at2"/>
<dbReference type="RefSeq" id="WP_085233767.1">
    <property type="nucleotide sequence ID" value="NZ_AP022613.1"/>
</dbReference>
<feature type="domain" description="Phage capsid-like C-terminal" evidence="2">
    <location>
        <begin position="46"/>
        <end position="271"/>
    </location>
</feature>
<dbReference type="InterPro" id="IPR024455">
    <property type="entry name" value="Phage_capsid"/>
</dbReference>
<dbReference type="InterPro" id="IPR054612">
    <property type="entry name" value="Phage_capsid-like_C"/>
</dbReference>
<evidence type="ECO:0000256" key="1">
    <source>
        <dbReference type="ARBA" id="ARBA00004328"/>
    </source>
</evidence>
<accession>A0A7I7Y5Y4</accession>
<evidence type="ECO:0000313" key="4">
    <source>
        <dbReference type="Proteomes" id="UP000467385"/>
    </source>
</evidence>
<name>A0A7I7Y5Y4_9MYCO</name>
<proteinExistence type="predicted"/>
<gene>
    <name evidence="3" type="ORF">MCNS_01590</name>
</gene>
<evidence type="ECO:0000313" key="3">
    <source>
        <dbReference type="EMBL" id="BBZ37096.1"/>
    </source>
</evidence>
<dbReference type="AlphaFoldDB" id="A0A7I7Y5Y4"/>
<keyword evidence="4" id="KW-1185">Reference proteome</keyword>
<sequence length="278" mass="28987">MTTVITPTSPKAFALDVLGLAPEQTIPQSVLITCTSKAGEVEGDEPAVRVPAVNLDDSTGFVAEGSEIPESEPDLSELVILTGKVAVLVKASREQLKQPSALDIITAEIKRSMLAKVDWALLQQAAPVAPATHPPAGLLSKATSAGTVENNLDSVIDAVSLIESLPGGTCTNIISAPDAWASLAKLKDEETSNRSLIGAGTESPTKTLLSIPVTVTSAMPATKVLLLDRNKTLSAYGQLLVSRSDDFYFGSDNVALRATLRFGAGFVDVHAGQILTVT</sequence>
<dbReference type="Gene3D" id="3.30.2400.10">
    <property type="entry name" value="Major capsid protein gp5"/>
    <property type="match status" value="1"/>
</dbReference>
<dbReference type="NCBIfam" id="TIGR01554">
    <property type="entry name" value="major_cap_HK97"/>
    <property type="match status" value="1"/>
</dbReference>
<dbReference type="EMBL" id="AP022613">
    <property type="protein sequence ID" value="BBZ37096.1"/>
    <property type="molecule type" value="Genomic_DNA"/>
</dbReference>
<reference evidence="3 4" key="1">
    <citation type="journal article" date="2019" name="Emerg. Microbes Infect.">
        <title>Comprehensive subspecies identification of 175 nontuberculous mycobacteria species based on 7547 genomic profiles.</title>
        <authorList>
            <person name="Matsumoto Y."/>
            <person name="Kinjo T."/>
            <person name="Motooka D."/>
            <person name="Nabeya D."/>
            <person name="Jung N."/>
            <person name="Uechi K."/>
            <person name="Horii T."/>
            <person name="Iida T."/>
            <person name="Fujita J."/>
            <person name="Nakamura S."/>
        </authorList>
    </citation>
    <scope>NUCLEOTIDE SEQUENCE [LARGE SCALE GENOMIC DNA]</scope>
    <source>
        <strain evidence="3 4">JCM 14738</strain>
    </source>
</reference>
<protein>
    <recommendedName>
        <fullName evidence="2">Phage capsid-like C-terminal domain-containing protein</fullName>
    </recommendedName>
</protein>
<organism evidence="3 4">
    <name type="scientific">Mycobacterium conspicuum</name>
    <dbReference type="NCBI Taxonomy" id="44010"/>
    <lineage>
        <taxon>Bacteria</taxon>
        <taxon>Bacillati</taxon>
        <taxon>Actinomycetota</taxon>
        <taxon>Actinomycetes</taxon>
        <taxon>Mycobacteriales</taxon>
        <taxon>Mycobacteriaceae</taxon>
        <taxon>Mycobacterium</taxon>
    </lineage>
</organism>
<comment type="subcellular location">
    <subcellularLocation>
        <location evidence="1">Virion</location>
    </subcellularLocation>
</comment>
<dbReference type="Gene3D" id="3.30.2320.10">
    <property type="entry name" value="hypothetical protein PF0899 domain"/>
    <property type="match status" value="1"/>
</dbReference>
<dbReference type="Pfam" id="PF05065">
    <property type="entry name" value="Phage_capsid"/>
    <property type="match status" value="1"/>
</dbReference>
<dbReference type="SUPFAM" id="SSF56563">
    <property type="entry name" value="Major capsid protein gp5"/>
    <property type="match status" value="1"/>
</dbReference>
<evidence type="ECO:0000259" key="2">
    <source>
        <dbReference type="Pfam" id="PF05065"/>
    </source>
</evidence>
<dbReference type="Proteomes" id="UP000467385">
    <property type="component" value="Chromosome"/>
</dbReference>